<dbReference type="Proteomes" id="UP000825935">
    <property type="component" value="Chromosome 33"/>
</dbReference>
<evidence type="ECO:0000313" key="1">
    <source>
        <dbReference type="EMBL" id="KAH7285894.1"/>
    </source>
</evidence>
<name>A0A8T2QQL6_CERRI</name>
<reference evidence="1" key="1">
    <citation type="submission" date="2021-08" db="EMBL/GenBank/DDBJ databases">
        <title>WGS assembly of Ceratopteris richardii.</title>
        <authorList>
            <person name="Marchant D.B."/>
            <person name="Chen G."/>
            <person name="Jenkins J."/>
            <person name="Shu S."/>
            <person name="Leebens-Mack J."/>
            <person name="Grimwood J."/>
            <person name="Schmutz J."/>
            <person name="Soltis P."/>
            <person name="Soltis D."/>
            <person name="Chen Z.-H."/>
        </authorList>
    </citation>
    <scope>NUCLEOTIDE SEQUENCE</scope>
    <source>
        <strain evidence="1">Whitten #5841</strain>
        <tissue evidence="1">Leaf</tissue>
    </source>
</reference>
<keyword evidence="2" id="KW-1185">Reference proteome</keyword>
<dbReference type="AlphaFoldDB" id="A0A8T2QQL6"/>
<gene>
    <name evidence="1" type="ORF">KP509_33G050300</name>
</gene>
<accession>A0A8T2QQL6</accession>
<proteinExistence type="predicted"/>
<organism evidence="1 2">
    <name type="scientific">Ceratopteris richardii</name>
    <name type="common">Triangle waterfern</name>
    <dbReference type="NCBI Taxonomy" id="49495"/>
    <lineage>
        <taxon>Eukaryota</taxon>
        <taxon>Viridiplantae</taxon>
        <taxon>Streptophyta</taxon>
        <taxon>Embryophyta</taxon>
        <taxon>Tracheophyta</taxon>
        <taxon>Polypodiopsida</taxon>
        <taxon>Polypodiidae</taxon>
        <taxon>Polypodiales</taxon>
        <taxon>Pteridineae</taxon>
        <taxon>Pteridaceae</taxon>
        <taxon>Parkerioideae</taxon>
        <taxon>Ceratopteris</taxon>
    </lineage>
</organism>
<evidence type="ECO:0000313" key="2">
    <source>
        <dbReference type="Proteomes" id="UP000825935"/>
    </source>
</evidence>
<dbReference type="EMBL" id="CM035438">
    <property type="protein sequence ID" value="KAH7285894.1"/>
    <property type="molecule type" value="Genomic_DNA"/>
</dbReference>
<protein>
    <submittedName>
        <fullName evidence="1">Uncharacterized protein</fullName>
    </submittedName>
</protein>
<sequence length="108" mass="12515">MMNTLLQIQPLRHSNIIRHLGSTSADRNKLWGGLLPNKAYRLLTASGHPHHNLILSMSTPIYLFGARESPRLHFLIRITAGWHRLFYPFNRLLHEAARNQETSINRLL</sequence>
<comment type="caution">
    <text evidence="1">The sequence shown here is derived from an EMBL/GenBank/DDBJ whole genome shotgun (WGS) entry which is preliminary data.</text>
</comment>